<feature type="domain" description="PilZ" evidence="1">
    <location>
        <begin position="5"/>
        <end position="109"/>
    </location>
</feature>
<evidence type="ECO:0000259" key="1">
    <source>
        <dbReference type="Pfam" id="PF07238"/>
    </source>
</evidence>
<dbReference type="InterPro" id="IPR009875">
    <property type="entry name" value="PilZ_domain"/>
</dbReference>
<evidence type="ECO:0000313" key="2">
    <source>
        <dbReference type="EMBL" id="MBE9398741.1"/>
    </source>
</evidence>
<dbReference type="Gene3D" id="2.40.10.220">
    <property type="entry name" value="predicted glycosyltransferase like domains"/>
    <property type="match status" value="1"/>
</dbReference>
<protein>
    <submittedName>
        <fullName evidence="2">PilZ domain-containing protein</fullName>
    </submittedName>
</protein>
<reference evidence="2" key="1">
    <citation type="submission" date="2020-10" db="EMBL/GenBank/DDBJ databases">
        <title>Bacterium isolated from coastal waters sediment.</title>
        <authorList>
            <person name="Chen R.-J."/>
            <person name="Lu D.-C."/>
            <person name="Zhu K.-L."/>
            <person name="Du Z.-J."/>
        </authorList>
    </citation>
    <scope>NUCLEOTIDE SEQUENCE</scope>
    <source>
        <strain evidence="2">N1Y112</strain>
    </source>
</reference>
<gene>
    <name evidence="2" type="ORF">IOQ59_15890</name>
</gene>
<comment type="caution">
    <text evidence="2">The sequence shown here is derived from an EMBL/GenBank/DDBJ whole genome shotgun (WGS) entry which is preliminary data.</text>
</comment>
<dbReference type="RefSeq" id="WP_193954432.1">
    <property type="nucleotide sequence ID" value="NZ_JADEYS010000017.1"/>
</dbReference>
<accession>A0A8J7K7W1</accession>
<dbReference type="GO" id="GO:0035438">
    <property type="term" value="F:cyclic-di-GMP binding"/>
    <property type="evidence" value="ECO:0007669"/>
    <property type="project" value="InterPro"/>
</dbReference>
<dbReference type="Proteomes" id="UP000640333">
    <property type="component" value="Unassembled WGS sequence"/>
</dbReference>
<keyword evidence="3" id="KW-1185">Reference proteome</keyword>
<dbReference type="AlphaFoldDB" id="A0A8J7K7W1"/>
<dbReference type="EMBL" id="JADEYS010000017">
    <property type="protein sequence ID" value="MBE9398741.1"/>
    <property type="molecule type" value="Genomic_DNA"/>
</dbReference>
<organism evidence="2 3">
    <name type="scientific">Pontibacterium sinense</name>
    <dbReference type="NCBI Taxonomy" id="2781979"/>
    <lineage>
        <taxon>Bacteria</taxon>
        <taxon>Pseudomonadati</taxon>
        <taxon>Pseudomonadota</taxon>
        <taxon>Gammaproteobacteria</taxon>
        <taxon>Oceanospirillales</taxon>
        <taxon>Oceanospirillaceae</taxon>
        <taxon>Pontibacterium</taxon>
    </lineage>
</organism>
<evidence type="ECO:0000313" key="3">
    <source>
        <dbReference type="Proteomes" id="UP000640333"/>
    </source>
</evidence>
<sequence>MHSELRMHPRMPTKLPAEMILSEDVSVDVIILNLSVGGMLVEGSDQMFHAVQAHKPAFPIEVDIYFGLQALPVRSHCRLIHTVRKRQDLYQMGFKALSMDEQSSNLIRQTLDDYTLTRVL</sequence>
<dbReference type="Pfam" id="PF07238">
    <property type="entry name" value="PilZ"/>
    <property type="match status" value="1"/>
</dbReference>
<name>A0A8J7K7W1_9GAMM</name>
<dbReference type="SUPFAM" id="SSF141371">
    <property type="entry name" value="PilZ domain-like"/>
    <property type="match status" value="1"/>
</dbReference>
<proteinExistence type="predicted"/>